<keyword evidence="1" id="KW-0687">Ribonucleoprotein</keyword>
<reference evidence="1 2" key="1">
    <citation type="submission" date="2021-03" db="EMBL/GenBank/DDBJ databases">
        <title>Genomic Encyclopedia of Type Strains, Phase IV (KMG-IV): sequencing the most valuable type-strain genomes for metagenomic binning, comparative biology and taxonomic classification.</title>
        <authorList>
            <person name="Goeker M."/>
        </authorList>
    </citation>
    <scope>NUCLEOTIDE SEQUENCE [LARGE SCALE GENOMIC DNA]</scope>
    <source>
        <strain evidence="1 2">DSM 14349</strain>
    </source>
</reference>
<name>A0ABS4FSB2_9BACL</name>
<organism evidence="1 2">
    <name type="scientific">Paenibacillus turicensis</name>
    <dbReference type="NCBI Taxonomy" id="160487"/>
    <lineage>
        <taxon>Bacteria</taxon>
        <taxon>Bacillati</taxon>
        <taxon>Bacillota</taxon>
        <taxon>Bacilli</taxon>
        <taxon>Bacillales</taxon>
        <taxon>Paenibacillaceae</taxon>
        <taxon>Paenibacillus</taxon>
    </lineage>
</organism>
<proteinExistence type="predicted"/>
<dbReference type="InterPro" id="IPR014719">
    <property type="entry name" value="Ribosomal_bL12_C/ClpS-like"/>
</dbReference>
<keyword evidence="1" id="KW-0689">Ribosomal protein</keyword>
<dbReference type="RefSeq" id="WP_210089079.1">
    <property type="nucleotide sequence ID" value="NZ_JAGGKG010000008.1"/>
</dbReference>
<evidence type="ECO:0000313" key="2">
    <source>
        <dbReference type="Proteomes" id="UP001519272"/>
    </source>
</evidence>
<sequence length="123" mass="13555">MDPVTMIAASSLAITLLLTVKVISLQRQLHIVQKQLRDVLVYGTSNVSTGNVPKGTPTYTYEDQASHTLGNGPLIVNAHLQAELRTLVENGQSIRAIKKLREATNLPLIEAKRMIDQLEVQIK</sequence>
<dbReference type="EMBL" id="JAGGKG010000008">
    <property type="protein sequence ID" value="MBP1905465.1"/>
    <property type="molecule type" value="Genomic_DNA"/>
</dbReference>
<protein>
    <submittedName>
        <fullName evidence="1">Ribosomal protein L7/L12</fullName>
    </submittedName>
</protein>
<accession>A0ABS4FSB2</accession>
<gene>
    <name evidence="1" type="ORF">J2Z32_002095</name>
</gene>
<keyword evidence="2" id="KW-1185">Reference proteome</keyword>
<dbReference type="Gene3D" id="3.30.1390.10">
    <property type="match status" value="1"/>
</dbReference>
<dbReference type="Proteomes" id="UP001519272">
    <property type="component" value="Unassembled WGS sequence"/>
</dbReference>
<dbReference type="GO" id="GO:0005840">
    <property type="term" value="C:ribosome"/>
    <property type="evidence" value="ECO:0007669"/>
    <property type="project" value="UniProtKB-KW"/>
</dbReference>
<comment type="caution">
    <text evidence="1">The sequence shown here is derived from an EMBL/GenBank/DDBJ whole genome shotgun (WGS) entry which is preliminary data.</text>
</comment>
<evidence type="ECO:0000313" key="1">
    <source>
        <dbReference type="EMBL" id="MBP1905465.1"/>
    </source>
</evidence>